<accession>A0A1J6KCQ0</accession>
<evidence type="ECO:0000313" key="3">
    <source>
        <dbReference type="Proteomes" id="UP000187609"/>
    </source>
</evidence>
<keyword evidence="3" id="KW-1185">Reference proteome</keyword>
<comment type="caution">
    <text evidence="2">The sequence shown here is derived from an EMBL/GenBank/DDBJ whole genome shotgun (WGS) entry which is preliminary data.</text>
</comment>
<dbReference type="EMBL" id="MJEQ01006367">
    <property type="protein sequence ID" value="OIT19711.1"/>
    <property type="molecule type" value="Genomic_DNA"/>
</dbReference>
<dbReference type="Gramene" id="OIT19711">
    <property type="protein sequence ID" value="OIT19711"/>
    <property type="gene ID" value="A4A49_40231"/>
</dbReference>
<gene>
    <name evidence="2" type="ORF">A4A49_40231</name>
</gene>
<feature type="region of interest" description="Disordered" evidence="1">
    <location>
        <begin position="24"/>
        <end position="57"/>
    </location>
</feature>
<organism evidence="2 3">
    <name type="scientific">Nicotiana attenuata</name>
    <name type="common">Coyote tobacco</name>
    <dbReference type="NCBI Taxonomy" id="49451"/>
    <lineage>
        <taxon>Eukaryota</taxon>
        <taxon>Viridiplantae</taxon>
        <taxon>Streptophyta</taxon>
        <taxon>Embryophyta</taxon>
        <taxon>Tracheophyta</taxon>
        <taxon>Spermatophyta</taxon>
        <taxon>Magnoliopsida</taxon>
        <taxon>eudicotyledons</taxon>
        <taxon>Gunneridae</taxon>
        <taxon>Pentapetalae</taxon>
        <taxon>asterids</taxon>
        <taxon>lamiids</taxon>
        <taxon>Solanales</taxon>
        <taxon>Solanaceae</taxon>
        <taxon>Nicotianoideae</taxon>
        <taxon>Nicotianeae</taxon>
        <taxon>Nicotiana</taxon>
    </lineage>
</organism>
<dbReference type="Proteomes" id="UP000187609">
    <property type="component" value="Unassembled WGS sequence"/>
</dbReference>
<dbReference type="OMA" id="KCTVHFE"/>
<reference evidence="2" key="1">
    <citation type="submission" date="2016-11" db="EMBL/GenBank/DDBJ databases">
        <title>The genome of Nicotiana attenuata.</title>
        <authorList>
            <person name="Xu S."/>
            <person name="Brockmoeller T."/>
            <person name="Gaquerel E."/>
            <person name="Navarro A."/>
            <person name="Kuhl H."/>
            <person name="Gase K."/>
            <person name="Ling Z."/>
            <person name="Zhou W."/>
            <person name="Kreitzer C."/>
            <person name="Stanke M."/>
            <person name="Tang H."/>
            <person name="Lyons E."/>
            <person name="Pandey P."/>
            <person name="Pandey S.P."/>
            <person name="Timmermann B."/>
            <person name="Baldwin I.T."/>
        </authorList>
    </citation>
    <scope>NUCLEOTIDE SEQUENCE [LARGE SCALE GENOMIC DNA]</scope>
    <source>
        <strain evidence="2">UT</strain>
    </source>
</reference>
<proteinExistence type="predicted"/>
<sequence length="88" mass="9910">MSVEALAMAGADYNKCNVHLEDMEQRNSERTPQHLLADESEGGNRRHSQWSRGQAWRKANNNVQAEATASANVKPVSSLGQENRTYYF</sequence>
<evidence type="ECO:0000256" key="1">
    <source>
        <dbReference type="SAM" id="MobiDB-lite"/>
    </source>
</evidence>
<evidence type="ECO:0000313" key="2">
    <source>
        <dbReference type="EMBL" id="OIT19711.1"/>
    </source>
</evidence>
<dbReference type="AlphaFoldDB" id="A0A1J6KCQ0"/>
<protein>
    <submittedName>
        <fullName evidence="2">Uncharacterized protein</fullName>
    </submittedName>
</protein>
<name>A0A1J6KCQ0_NICAT</name>